<feature type="transmembrane region" description="Helical" evidence="6">
    <location>
        <begin position="536"/>
        <end position="553"/>
    </location>
</feature>
<name>A0ABD3PE97_9STRA</name>
<comment type="similarity">
    <text evidence="2">Belongs to the multi antimicrobial extrusion (MATE) (TC 2.A.66.1) family.</text>
</comment>
<feature type="transmembrane region" description="Helical" evidence="6">
    <location>
        <begin position="269"/>
        <end position="292"/>
    </location>
</feature>
<feature type="transmembrane region" description="Helical" evidence="6">
    <location>
        <begin position="209"/>
        <end position="229"/>
    </location>
</feature>
<evidence type="ECO:0000256" key="1">
    <source>
        <dbReference type="ARBA" id="ARBA00004141"/>
    </source>
</evidence>
<organism evidence="7 8">
    <name type="scientific">Cyclotella atomus</name>
    <dbReference type="NCBI Taxonomy" id="382360"/>
    <lineage>
        <taxon>Eukaryota</taxon>
        <taxon>Sar</taxon>
        <taxon>Stramenopiles</taxon>
        <taxon>Ochrophyta</taxon>
        <taxon>Bacillariophyta</taxon>
        <taxon>Coscinodiscophyceae</taxon>
        <taxon>Thalassiosirophycidae</taxon>
        <taxon>Stephanodiscales</taxon>
        <taxon>Stephanodiscaceae</taxon>
        <taxon>Cyclotella</taxon>
    </lineage>
</organism>
<keyword evidence="3 6" id="KW-0812">Transmembrane</keyword>
<evidence type="ECO:0008006" key="9">
    <source>
        <dbReference type="Google" id="ProtNLM"/>
    </source>
</evidence>
<feature type="transmembrane region" description="Helical" evidence="6">
    <location>
        <begin position="164"/>
        <end position="188"/>
    </location>
</feature>
<accession>A0ABD3PE97</accession>
<feature type="transmembrane region" description="Helical" evidence="6">
    <location>
        <begin position="402"/>
        <end position="421"/>
    </location>
</feature>
<comment type="subcellular location">
    <subcellularLocation>
        <location evidence="1">Membrane</location>
        <topology evidence="1">Multi-pass membrane protein</topology>
    </subcellularLocation>
</comment>
<evidence type="ECO:0000256" key="2">
    <source>
        <dbReference type="ARBA" id="ARBA00010199"/>
    </source>
</evidence>
<dbReference type="GO" id="GO:0016020">
    <property type="term" value="C:membrane"/>
    <property type="evidence" value="ECO:0007669"/>
    <property type="project" value="UniProtKB-SubCell"/>
</dbReference>
<dbReference type="InterPro" id="IPR044644">
    <property type="entry name" value="DinF-like"/>
</dbReference>
<feature type="transmembrane region" description="Helical" evidence="6">
    <location>
        <begin position="565"/>
        <end position="585"/>
    </location>
</feature>
<evidence type="ECO:0000256" key="6">
    <source>
        <dbReference type="SAM" id="Phobius"/>
    </source>
</evidence>
<dbReference type="PANTHER" id="PTHR42893:SF9">
    <property type="entry name" value="PROTEIN DETOXIFICATION 46, CHLOROPLASTIC"/>
    <property type="match status" value="1"/>
</dbReference>
<evidence type="ECO:0000256" key="3">
    <source>
        <dbReference type="ARBA" id="ARBA00022692"/>
    </source>
</evidence>
<keyword evidence="5 6" id="KW-0472">Membrane</keyword>
<dbReference type="Proteomes" id="UP001530400">
    <property type="component" value="Unassembled WGS sequence"/>
</dbReference>
<keyword evidence="8" id="KW-1185">Reference proteome</keyword>
<feature type="transmembrane region" description="Helical" evidence="6">
    <location>
        <begin position="299"/>
        <end position="317"/>
    </location>
</feature>
<feature type="transmembrane region" description="Helical" evidence="6">
    <location>
        <begin position="493"/>
        <end position="516"/>
    </location>
</feature>
<evidence type="ECO:0000256" key="5">
    <source>
        <dbReference type="ARBA" id="ARBA00023136"/>
    </source>
</evidence>
<evidence type="ECO:0000313" key="7">
    <source>
        <dbReference type="EMBL" id="KAL3786369.1"/>
    </source>
</evidence>
<dbReference type="EMBL" id="JALLPJ020000653">
    <property type="protein sequence ID" value="KAL3786369.1"/>
    <property type="molecule type" value="Genomic_DNA"/>
</dbReference>
<reference evidence="7 8" key="1">
    <citation type="submission" date="2024-10" db="EMBL/GenBank/DDBJ databases">
        <title>Updated reference genomes for cyclostephanoid diatoms.</title>
        <authorList>
            <person name="Roberts W.R."/>
            <person name="Alverson A.J."/>
        </authorList>
    </citation>
    <scope>NUCLEOTIDE SEQUENCE [LARGE SCALE GENOMIC DNA]</scope>
    <source>
        <strain evidence="7 8">AJA010-31</strain>
    </source>
</reference>
<proteinExistence type="inferred from homology"/>
<protein>
    <recommendedName>
        <fullName evidence="9">Protein DETOXIFICATION</fullName>
    </recommendedName>
</protein>
<feature type="transmembrane region" description="Helical" evidence="6">
    <location>
        <begin position="323"/>
        <end position="343"/>
    </location>
</feature>
<dbReference type="AlphaFoldDB" id="A0ABD3PE97"/>
<evidence type="ECO:0000313" key="8">
    <source>
        <dbReference type="Proteomes" id="UP001530400"/>
    </source>
</evidence>
<sequence length="620" mass="67249">MGHGGTDVVKPVSRSRPTNNFHTPAVLRVVITSLVVFAVHVNAFQSAALHRASLRCMPSVLCPTRPHNLCHQQICSFPTLPSRTKLDMATDEEIEDNSEDVLESTPSVIALPTTQQLLIFIFTTVLVWTSEPLLSIVDSATVGSFASRATHPGIPPNLASVVQLAALGPATMLCDSAIFLTYFIGLAATNKLARASAKKDWKSMIEISSHSLGVSVALGVLLFLVLFLFGESLLRSIIGAGGAVFTDAVTKKSIDLTGEVVKIALGYTWIRAVAAGFAITGSTAQSLLLCVLDTPTVTLAVLVATILNTIGDVYLVAYKGMGVLGAAIATTIATIVSNLVLISKGRSLIGHWRLALWTEKWGEGSNIPLRNIKGHEDSAHQNDKMREYLVLPFISLPDRESFFSLVRLAGPIFLVMMAKLIEFWCMTTRANNFGLISTACHNLLMRIFLFFAVFGDGISQASQTFLPGLFKKRQIGKKQTTSKSARSKETDQVIRRLSIISASLGVFISVIAWWIANNAGAAFTSDNQLVSLMAKASTYMGANLLLNPLAEMFEGVIIASGKMRYLLAARGVIMALFLTALRTSVSKLTDIWKLLLVFQSIKILLGLQFCWKRNNESVEN</sequence>
<comment type="caution">
    <text evidence="7">The sequence shown here is derived from an EMBL/GenBank/DDBJ whole genome shotgun (WGS) entry which is preliminary data.</text>
</comment>
<gene>
    <name evidence="7" type="ORF">ACHAWO_005306</name>
</gene>
<evidence type="ECO:0000256" key="4">
    <source>
        <dbReference type="ARBA" id="ARBA00022989"/>
    </source>
</evidence>
<dbReference type="PANTHER" id="PTHR42893">
    <property type="entry name" value="PROTEIN DETOXIFICATION 44, CHLOROPLASTIC-RELATED"/>
    <property type="match status" value="1"/>
</dbReference>
<keyword evidence="4 6" id="KW-1133">Transmembrane helix</keyword>
<feature type="transmembrane region" description="Helical" evidence="6">
    <location>
        <begin position="117"/>
        <end position="137"/>
    </location>
</feature>
<feature type="transmembrane region" description="Helical" evidence="6">
    <location>
        <begin position="25"/>
        <end position="44"/>
    </location>
</feature>